<comment type="caution">
    <text evidence="2">The sequence shown here is derived from an EMBL/GenBank/DDBJ whole genome shotgun (WGS) entry which is preliminary data.</text>
</comment>
<sequence length="363" mass="42232">MALTTFKRLHYSHYGAVIRDSTHNVLLDGIMPARCVESSTVMHLVDPQTSEELLLIGTCNMSTKLAHRTKALAEKFKPNAVFVQAAPYFAEYTKIDTKCAQTFHEELIRNGYVEYQEYVTKKPFTLREIIFQYRKNIAKLWLHHTLRVPENWYRIFLPGLEMKFAAELAQKQGTPILYAGDAFGVQGMEMLRLEKDFDVFKPLWRYWCGMATSWVSEVKDVRKIFTGHGLKDLTETFFNKDQMAWFVRFAHKIFPAQTDACIHKRSEDLFIRLESQLEGKKKLAVVNQWHMEDIEKLWRKKHGIEIIRPPTSGTEDLPLAEIVAYMKGTDHDRHAAEKLTGTTMATESRQNVPYFDENRSHYG</sequence>
<name>A0AAU9J8K0_9CILI</name>
<accession>A0AAU9J8K0</accession>
<proteinExistence type="predicted"/>
<dbReference type="Proteomes" id="UP001162131">
    <property type="component" value="Unassembled WGS sequence"/>
</dbReference>
<gene>
    <name evidence="2" type="ORF">BSTOLATCC_MIC20542</name>
</gene>
<evidence type="ECO:0000313" key="2">
    <source>
        <dbReference type="EMBL" id="CAG9318058.1"/>
    </source>
</evidence>
<evidence type="ECO:0000313" key="3">
    <source>
        <dbReference type="Proteomes" id="UP001162131"/>
    </source>
</evidence>
<feature type="compositionally biased region" description="Polar residues" evidence="1">
    <location>
        <begin position="340"/>
        <end position="351"/>
    </location>
</feature>
<evidence type="ECO:0000256" key="1">
    <source>
        <dbReference type="SAM" id="MobiDB-lite"/>
    </source>
</evidence>
<feature type="region of interest" description="Disordered" evidence="1">
    <location>
        <begin position="339"/>
        <end position="363"/>
    </location>
</feature>
<keyword evidence="3" id="KW-1185">Reference proteome</keyword>
<protein>
    <submittedName>
        <fullName evidence="2">Uncharacterized protein</fullName>
    </submittedName>
</protein>
<dbReference type="EMBL" id="CAJZBQ010000020">
    <property type="protein sequence ID" value="CAG9318058.1"/>
    <property type="molecule type" value="Genomic_DNA"/>
</dbReference>
<reference evidence="2" key="1">
    <citation type="submission" date="2021-09" db="EMBL/GenBank/DDBJ databases">
        <authorList>
            <consortium name="AG Swart"/>
            <person name="Singh M."/>
            <person name="Singh A."/>
            <person name="Seah K."/>
            <person name="Emmerich C."/>
        </authorList>
    </citation>
    <scope>NUCLEOTIDE SEQUENCE</scope>
    <source>
        <strain evidence="2">ATCC30299</strain>
    </source>
</reference>
<dbReference type="AlphaFoldDB" id="A0AAU9J8K0"/>
<organism evidence="2 3">
    <name type="scientific">Blepharisma stoltei</name>
    <dbReference type="NCBI Taxonomy" id="1481888"/>
    <lineage>
        <taxon>Eukaryota</taxon>
        <taxon>Sar</taxon>
        <taxon>Alveolata</taxon>
        <taxon>Ciliophora</taxon>
        <taxon>Postciliodesmatophora</taxon>
        <taxon>Heterotrichea</taxon>
        <taxon>Heterotrichida</taxon>
        <taxon>Blepharismidae</taxon>
        <taxon>Blepharisma</taxon>
    </lineage>
</organism>